<dbReference type="FunCoup" id="A0A7M7IPH2">
    <property type="interactions" value="461"/>
</dbReference>
<evidence type="ECO:0000256" key="1">
    <source>
        <dbReference type="ARBA" id="ARBA00011065"/>
    </source>
</evidence>
<evidence type="ECO:0000256" key="4">
    <source>
        <dbReference type="ARBA" id="ARBA00022801"/>
    </source>
</evidence>
<feature type="region of interest" description="Disordered" evidence="8">
    <location>
        <begin position="280"/>
        <end position="352"/>
    </location>
</feature>
<evidence type="ECO:0000256" key="3">
    <source>
        <dbReference type="ARBA" id="ARBA00022618"/>
    </source>
</evidence>
<evidence type="ECO:0000256" key="6">
    <source>
        <dbReference type="ARBA" id="ARBA00023306"/>
    </source>
</evidence>
<dbReference type="SUPFAM" id="SSF52821">
    <property type="entry name" value="Rhodanese/Cell cycle control phosphatase"/>
    <property type="match status" value="1"/>
</dbReference>
<feature type="compositionally biased region" description="Polar residues" evidence="8">
    <location>
        <begin position="26"/>
        <end position="38"/>
    </location>
</feature>
<dbReference type="Pfam" id="PF00581">
    <property type="entry name" value="Rhodanese"/>
    <property type="match status" value="1"/>
</dbReference>
<keyword evidence="6" id="KW-0131">Cell cycle</keyword>
<sequence>MSHRMKLNCSGQQPLNLSQIPEMDNENVSSEPSSPLTPITSIARELGRSSLSSDDTPVRAIRPAERSEDMRRWKNENSFSGLFRNAFKIKGTPESVVKKSKLISARSRRLIGMASGRLSSPELGSSPCSANSQNLECSAIFSPDGQNSTPHKSSGFKSSKPRFPLEEFDPNSQDSGYGGCSGGRDSEEKPSAGFQFAEPLGVAPRRLSLESRCSPMKSPIRSSPQRKRLARPALFRSLSSGYESTDDGFNELIDMESLEDESSRLPNGLSSLICGDIVTDSEEKPMELESTTPEAGTRGCGRANFAGLRRSLSMQPERLDDEEELRGSPPSASKVRSCLFRSPNASSSTAKLGFQEARCASQENSPVFAVSRKFKRPEPPGERSPVLVKRSRKSSSYQDVSVAGGLVKRRQQQQQQHPRQQDSAMSSPPQMLQRSHSETEAHAHIKSAIHRSTTSDDLTGDFSKPCVLPLADGQHEDLKSISSETLSRLIRGDFSDSVGDFKIVDCRYPYEFEAGHIDGALNLYTKEMIESALLDPLKHTPAIEPDSERKRSILVFHCEFSWERGPNLSRFLRNVDRQRNEEHYPALHYPEIYLLHGGYQKFFKDQRELCSPQGYRPMRHPDHEADLRQFRSKSKSWQGEKTNRANVVTARANLKRLGF</sequence>
<dbReference type="RefSeq" id="XP_001601810.2">
    <property type="nucleotide sequence ID" value="XM_001601760.6"/>
</dbReference>
<dbReference type="SMART" id="SM00450">
    <property type="entry name" value="RHOD"/>
    <property type="match status" value="1"/>
</dbReference>
<feature type="domain" description="Rhodanese" evidence="9">
    <location>
        <begin position="497"/>
        <end position="611"/>
    </location>
</feature>
<accession>A0A7M7IPH2</accession>
<dbReference type="GO" id="GO:0009794">
    <property type="term" value="P:regulation of mitotic cell cycle, embryonic"/>
    <property type="evidence" value="ECO:0007669"/>
    <property type="project" value="UniProtKB-ARBA"/>
</dbReference>
<keyword evidence="4" id="KW-0378">Hydrolase</keyword>
<dbReference type="GO" id="GO:0004725">
    <property type="term" value="F:protein tyrosine phosphatase activity"/>
    <property type="evidence" value="ECO:0007669"/>
    <property type="project" value="UniProtKB-EC"/>
</dbReference>
<dbReference type="KEGG" id="nvi:100117630"/>
<dbReference type="CDD" id="cd01530">
    <property type="entry name" value="Cdc25"/>
    <property type="match status" value="1"/>
</dbReference>
<comment type="catalytic activity">
    <reaction evidence="7">
        <text>O-phospho-L-tyrosyl-[protein] + H2O = L-tyrosyl-[protein] + phosphate</text>
        <dbReference type="Rhea" id="RHEA:10684"/>
        <dbReference type="Rhea" id="RHEA-COMP:10136"/>
        <dbReference type="Rhea" id="RHEA-COMP:20101"/>
        <dbReference type="ChEBI" id="CHEBI:15377"/>
        <dbReference type="ChEBI" id="CHEBI:43474"/>
        <dbReference type="ChEBI" id="CHEBI:46858"/>
        <dbReference type="ChEBI" id="CHEBI:61978"/>
        <dbReference type="EC" id="3.1.3.48"/>
    </reaction>
</comment>
<evidence type="ECO:0000259" key="9">
    <source>
        <dbReference type="PROSITE" id="PS50206"/>
    </source>
</evidence>
<feature type="region of interest" description="Disordered" evidence="8">
    <location>
        <begin position="370"/>
        <end position="445"/>
    </location>
</feature>
<evidence type="ECO:0000256" key="5">
    <source>
        <dbReference type="ARBA" id="ARBA00022912"/>
    </source>
</evidence>
<dbReference type="InParanoid" id="A0A7M7IPH2"/>
<evidence type="ECO:0000313" key="10">
    <source>
        <dbReference type="EnsemblMetazoa" id="XP_016838398"/>
    </source>
</evidence>
<feature type="region of interest" description="Disordered" evidence="8">
    <location>
        <begin position="1"/>
        <end position="38"/>
    </location>
</feature>
<keyword evidence="11" id="KW-1185">Reference proteome</keyword>
<feature type="compositionally biased region" description="Polar residues" evidence="8">
    <location>
        <begin position="9"/>
        <end position="19"/>
    </location>
</feature>
<dbReference type="RefSeq" id="XP_016838398.1">
    <property type="nucleotide sequence ID" value="XM_016982909.3"/>
</dbReference>
<dbReference type="PROSITE" id="PS50206">
    <property type="entry name" value="RHODANESE_3"/>
    <property type="match status" value="1"/>
</dbReference>
<evidence type="ECO:0000256" key="7">
    <source>
        <dbReference type="ARBA" id="ARBA00051722"/>
    </source>
</evidence>
<proteinExistence type="inferred from homology"/>
<evidence type="ECO:0000313" key="11">
    <source>
        <dbReference type="Proteomes" id="UP000002358"/>
    </source>
</evidence>
<dbReference type="GO" id="GO:0010971">
    <property type="term" value="P:positive regulation of G2/M transition of mitotic cell cycle"/>
    <property type="evidence" value="ECO:0007669"/>
    <property type="project" value="TreeGrafter"/>
</dbReference>
<dbReference type="EnsemblMetazoa" id="XM_031924629">
    <property type="protein sequence ID" value="XP_031780489"/>
    <property type="gene ID" value="LOC100117630"/>
</dbReference>
<name>A0A7M7IPH2_NASVI</name>
<dbReference type="GO" id="GO:0110032">
    <property type="term" value="P:positive regulation of G2/MI transition of meiotic cell cycle"/>
    <property type="evidence" value="ECO:0007669"/>
    <property type="project" value="TreeGrafter"/>
</dbReference>
<keyword evidence="3" id="KW-0132">Cell division</keyword>
<dbReference type="FunFam" id="3.40.250.10:FF:000036">
    <property type="entry name" value="M-phase inducer phosphatase"/>
    <property type="match status" value="1"/>
</dbReference>
<dbReference type="RefSeq" id="XP_031780489.1">
    <property type="nucleotide sequence ID" value="XM_031924629.2"/>
</dbReference>
<dbReference type="InterPro" id="IPR036873">
    <property type="entry name" value="Rhodanese-like_dom_sf"/>
</dbReference>
<dbReference type="Proteomes" id="UP000002358">
    <property type="component" value="Chromosome 2"/>
</dbReference>
<dbReference type="EC" id="3.1.3.48" evidence="2"/>
<evidence type="ECO:0000256" key="8">
    <source>
        <dbReference type="SAM" id="MobiDB-lite"/>
    </source>
</evidence>
<evidence type="ECO:0000256" key="2">
    <source>
        <dbReference type="ARBA" id="ARBA00013064"/>
    </source>
</evidence>
<dbReference type="PANTHER" id="PTHR10828">
    <property type="entry name" value="M-PHASE INDUCER PHOSPHATASE DUAL SPECIFICITY PHOSPHATASE CDC25"/>
    <property type="match status" value="1"/>
</dbReference>
<dbReference type="Gene3D" id="3.40.250.10">
    <property type="entry name" value="Rhodanese-like domain"/>
    <property type="match status" value="1"/>
</dbReference>
<dbReference type="PANTHER" id="PTHR10828:SF76">
    <property type="entry name" value="M-PHASE INDUCER PHOSPHATASE"/>
    <property type="match status" value="1"/>
</dbReference>
<feature type="compositionally biased region" description="Polar residues" evidence="8">
    <location>
        <begin position="422"/>
        <end position="434"/>
    </location>
</feature>
<dbReference type="AlphaFoldDB" id="A0A7M7IPH2"/>
<protein>
    <recommendedName>
        <fullName evidence="2">protein-tyrosine-phosphatase</fullName>
        <ecNumber evidence="2">3.1.3.48</ecNumber>
    </recommendedName>
</protein>
<dbReference type="PRINTS" id="PR00716">
    <property type="entry name" value="MPIPHPHTASE"/>
</dbReference>
<dbReference type="GO" id="GO:0005737">
    <property type="term" value="C:cytoplasm"/>
    <property type="evidence" value="ECO:0007669"/>
    <property type="project" value="TreeGrafter"/>
</dbReference>
<dbReference type="OrthoDB" id="26523at2759"/>
<reference evidence="10" key="1">
    <citation type="submission" date="2021-01" db="UniProtKB">
        <authorList>
            <consortium name="EnsemblMetazoa"/>
        </authorList>
    </citation>
    <scope>IDENTIFICATION</scope>
</reference>
<organism evidence="10 11">
    <name type="scientific">Nasonia vitripennis</name>
    <name type="common">Parasitic wasp</name>
    <dbReference type="NCBI Taxonomy" id="7425"/>
    <lineage>
        <taxon>Eukaryota</taxon>
        <taxon>Metazoa</taxon>
        <taxon>Ecdysozoa</taxon>
        <taxon>Arthropoda</taxon>
        <taxon>Hexapoda</taxon>
        <taxon>Insecta</taxon>
        <taxon>Pterygota</taxon>
        <taxon>Neoptera</taxon>
        <taxon>Endopterygota</taxon>
        <taxon>Hymenoptera</taxon>
        <taxon>Apocrita</taxon>
        <taxon>Proctotrupomorpha</taxon>
        <taxon>Chalcidoidea</taxon>
        <taxon>Pteromalidae</taxon>
        <taxon>Pteromalinae</taxon>
        <taxon>Nasonia</taxon>
    </lineage>
</organism>
<comment type="similarity">
    <text evidence="1">Belongs to the MPI phosphatase family.</text>
</comment>
<feature type="region of interest" description="Disordered" evidence="8">
    <location>
        <begin position="141"/>
        <end position="192"/>
    </location>
</feature>
<dbReference type="GO" id="GO:0005634">
    <property type="term" value="C:nucleus"/>
    <property type="evidence" value="ECO:0007669"/>
    <property type="project" value="TreeGrafter"/>
</dbReference>
<dbReference type="GeneID" id="100117630"/>
<dbReference type="GO" id="GO:0000086">
    <property type="term" value="P:G2/M transition of mitotic cell cycle"/>
    <property type="evidence" value="ECO:0007669"/>
    <property type="project" value="TreeGrafter"/>
</dbReference>
<dbReference type="GO" id="GO:0051301">
    <property type="term" value="P:cell division"/>
    <property type="evidence" value="ECO:0007669"/>
    <property type="project" value="UniProtKB-KW"/>
</dbReference>
<dbReference type="EnsemblMetazoa" id="XM_001601760">
    <property type="protein sequence ID" value="XP_001601810"/>
    <property type="gene ID" value="LOC100117630"/>
</dbReference>
<feature type="region of interest" description="Disordered" evidence="8">
    <location>
        <begin position="207"/>
        <end position="228"/>
    </location>
</feature>
<dbReference type="SMR" id="A0A7M7IPH2"/>
<dbReference type="InterPro" id="IPR000751">
    <property type="entry name" value="MPI_Phosphatase"/>
</dbReference>
<dbReference type="GO" id="GO:0010256">
    <property type="term" value="P:endomembrane system organization"/>
    <property type="evidence" value="ECO:0007669"/>
    <property type="project" value="UniProtKB-ARBA"/>
</dbReference>
<keyword evidence="5" id="KW-0904">Protein phosphatase</keyword>
<feature type="compositionally biased region" description="Polar residues" evidence="8">
    <location>
        <begin position="144"/>
        <end position="157"/>
    </location>
</feature>
<dbReference type="EnsemblMetazoa" id="XM_016982909">
    <property type="protein sequence ID" value="XP_016838398"/>
    <property type="gene ID" value="LOC100117630"/>
</dbReference>
<dbReference type="InterPro" id="IPR001763">
    <property type="entry name" value="Rhodanese-like_dom"/>
</dbReference>
<dbReference type="GO" id="GO:0032502">
    <property type="term" value="P:developmental process"/>
    <property type="evidence" value="ECO:0007669"/>
    <property type="project" value="UniProtKB-ARBA"/>
</dbReference>